<dbReference type="InterPro" id="IPR056902">
    <property type="entry name" value="NTF2_YvbJ"/>
</dbReference>
<proteinExistence type="predicted"/>
<dbReference type="EMBL" id="VDEM01000127">
    <property type="protein sequence ID" value="KAF0821293.1"/>
    <property type="molecule type" value="Genomic_DNA"/>
</dbReference>
<evidence type="ECO:0000259" key="10">
    <source>
        <dbReference type="Pfam" id="PF22820"/>
    </source>
</evidence>
<keyword evidence="4 6" id="KW-1133">Transmembrane helix</keyword>
<comment type="caution">
    <text evidence="12">The sequence shown here is derived from an EMBL/GenBank/DDBJ whole genome shotgun (WGS) entry which is preliminary data.</text>
</comment>
<evidence type="ECO:0000259" key="8">
    <source>
        <dbReference type="Pfam" id="PF22813"/>
    </source>
</evidence>
<dbReference type="AlphaFoldDB" id="A0A800MRU3"/>
<dbReference type="Proteomes" id="UP000465778">
    <property type="component" value="Unassembled WGS sequence"/>
</dbReference>
<organism evidence="12 13">
    <name type="scientific">Cytobacillus firmus</name>
    <name type="common">Bacillus firmus</name>
    <dbReference type="NCBI Taxonomy" id="1399"/>
    <lineage>
        <taxon>Bacteria</taxon>
        <taxon>Bacillati</taxon>
        <taxon>Bacillota</taxon>
        <taxon>Bacilli</taxon>
        <taxon>Bacillales</taxon>
        <taxon>Bacillaceae</taxon>
        <taxon>Cytobacillus</taxon>
    </lineage>
</organism>
<dbReference type="InterPro" id="IPR054528">
    <property type="entry name" value="TcaA_5th"/>
</dbReference>
<dbReference type="Pfam" id="PF22820">
    <property type="entry name" value="TcaA_3rd_4th"/>
    <property type="match status" value="2"/>
</dbReference>
<dbReference type="PANTHER" id="PTHR40038:SF1">
    <property type="entry name" value="MEMBRANE-ASSOCIATED PROTEIN TCAA"/>
    <property type="match status" value="1"/>
</dbReference>
<evidence type="ECO:0000259" key="9">
    <source>
        <dbReference type="Pfam" id="PF22819"/>
    </source>
</evidence>
<evidence type="ECO:0008006" key="14">
    <source>
        <dbReference type="Google" id="ProtNLM"/>
    </source>
</evidence>
<keyword evidence="2" id="KW-1003">Cell membrane</keyword>
<feature type="domain" description="TcaA 4th" evidence="10">
    <location>
        <begin position="264"/>
        <end position="339"/>
    </location>
</feature>
<dbReference type="Pfam" id="PF22819">
    <property type="entry name" value="TcaA_5th"/>
    <property type="match status" value="1"/>
</dbReference>
<evidence type="ECO:0000259" key="7">
    <source>
        <dbReference type="Pfam" id="PF13240"/>
    </source>
</evidence>
<feature type="domain" description="TcaA 4th" evidence="10">
    <location>
        <begin position="189"/>
        <end position="261"/>
    </location>
</feature>
<feature type="transmembrane region" description="Helical" evidence="6">
    <location>
        <begin position="54"/>
        <end position="70"/>
    </location>
</feature>
<feature type="domain" description="Zinc-ribbon" evidence="7">
    <location>
        <begin position="3"/>
        <end position="24"/>
    </location>
</feature>
<evidence type="ECO:0000313" key="12">
    <source>
        <dbReference type="EMBL" id="KAF0821293.1"/>
    </source>
</evidence>
<evidence type="ECO:0000313" key="13">
    <source>
        <dbReference type="Proteomes" id="UP000465778"/>
    </source>
</evidence>
<comment type="subcellular location">
    <subcellularLocation>
        <location evidence="1">Cell membrane</location>
        <topology evidence="1">Single-pass membrane protein</topology>
    </subcellularLocation>
</comment>
<dbReference type="GO" id="GO:0005886">
    <property type="term" value="C:plasma membrane"/>
    <property type="evidence" value="ECO:0007669"/>
    <property type="project" value="UniProtKB-SubCell"/>
</dbReference>
<sequence>MKFCKECGKQLKEGAQFCGECGAAVAASKKVNQASTAQVPNPVKTKPMDKKTKRIIAAAGVALVVLFGGYKTGEALTSQDRLIDKFEKALLEKDEKAISKLLTSNDKKLDINEKSVKGFVNYIEKNPDQIADIIQDLEKQAKLMEQKDGLKQNELQAMAEDLFTDNIVNLEKDGKTLLYDKYEINIPSVYLNLSTNYQDTDLYVNGKKVGKSSSPDFEKTYGPYLPGIYKVEAKLKTDFVELTKEEDIFLSGWDNKESMDIYLDGEDVTVYYNGDETSELKGKLYINGEDVGVNPFKNPTFGPVLTDGSMTLEVEAELPWGKIKTEKMSIDSSEIQINLANDEKFQKNLMETIVTSAKERLEVYTSGDIDKYATATADEKERMQEEIDEAKEYDVSFKGKYLSSTFDLNSFSVFPEEGKWKARLAVNEKYHSDEYYAGDTPELEDSTTPWEYNLVYDTKAEKWLVDSRSSSWSFNDEQVKEIKEEKPKEYATKWAKTAAASASSNDDSEDSSEEVSSLMENYLNQLISAINNGQFELVSPYLMADSHLYKDQKGLVGRLSEKGTTEEILDYKVSDFTHEGDTTYIHTWEKIKINYSDGTSETKEYKWKYTAEYNSDNELVLSALAAD</sequence>
<name>A0A800MRU3_CYTFI</name>
<dbReference type="OrthoDB" id="1895190at2"/>
<keyword evidence="5 6" id="KW-0472">Membrane</keyword>
<dbReference type="InterPro" id="IPR026870">
    <property type="entry name" value="Zinc_ribbon_dom"/>
</dbReference>
<dbReference type="InterPro" id="IPR054529">
    <property type="entry name" value="TcaA_2nd"/>
</dbReference>
<accession>A0A800MRU3</accession>
<evidence type="ECO:0000256" key="2">
    <source>
        <dbReference type="ARBA" id="ARBA00022475"/>
    </source>
</evidence>
<feature type="domain" description="TcaA second" evidence="8">
    <location>
        <begin position="80"/>
        <end position="186"/>
    </location>
</feature>
<dbReference type="Pfam" id="PF25155">
    <property type="entry name" value="NTF2_YvbJ"/>
    <property type="match status" value="1"/>
</dbReference>
<dbReference type="InterPro" id="IPR054530">
    <property type="entry name" value="TcaA_4th"/>
</dbReference>
<dbReference type="RefSeq" id="WP_159347296.1">
    <property type="nucleotide sequence ID" value="NZ_JBALOT010000041.1"/>
</dbReference>
<evidence type="ECO:0000259" key="11">
    <source>
        <dbReference type="Pfam" id="PF25155"/>
    </source>
</evidence>
<dbReference type="PANTHER" id="PTHR40038">
    <property type="entry name" value="MEMBRANE-ASSOCIATED PROTEIN TCAA"/>
    <property type="match status" value="1"/>
</dbReference>
<dbReference type="Pfam" id="PF22813">
    <property type="entry name" value="TcaA_2nd"/>
    <property type="match status" value="1"/>
</dbReference>
<protein>
    <recommendedName>
        <fullName evidence="14">Membrane-associated protein</fullName>
    </recommendedName>
</protein>
<keyword evidence="3 6" id="KW-0812">Transmembrane</keyword>
<gene>
    <name evidence="12" type="ORF">KIS1582_5001</name>
</gene>
<feature type="domain" description="YvbJ-like NTF2-like" evidence="11">
    <location>
        <begin position="349"/>
        <end position="468"/>
    </location>
</feature>
<feature type="domain" description="TcaA protein NTF2-like" evidence="9">
    <location>
        <begin position="512"/>
        <end position="623"/>
    </location>
</feature>
<evidence type="ECO:0000256" key="6">
    <source>
        <dbReference type="SAM" id="Phobius"/>
    </source>
</evidence>
<evidence type="ECO:0000256" key="4">
    <source>
        <dbReference type="ARBA" id="ARBA00022989"/>
    </source>
</evidence>
<evidence type="ECO:0000256" key="5">
    <source>
        <dbReference type="ARBA" id="ARBA00023136"/>
    </source>
</evidence>
<dbReference type="Pfam" id="PF13240">
    <property type="entry name" value="Zn_Ribbon_1"/>
    <property type="match status" value="1"/>
</dbReference>
<evidence type="ECO:0000256" key="1">
    <source>
        <dbReference type="ARBA" id="ARBA00004162"/>
    </source>
</evidence>
<reference evidence="12 13" key="1">
    <citation type="journal article" date="2020" name="G3 (Bethesda)">
        <title>Whole Genome Sequencing and Comparative Genomics of Two Nematicidal Bacillus Strains Reveals a Wide Range of Possible Virulence Factors.</title>
        <authorList>
            <person name="Susic N."/>
            <person name="Janezic S."/>
            <person name="Rupnik M."/>
            <person name="Geric Stare B."/>
        </authorList>
    </citation>
    <scope>NUCLEOTIDE SEQUENCE [LARGE SCALE GENOMIC DNA]</scope>
    <source>
        <strain evidence="12 13">I-1582</strain>
    </source>
</reference>
<evidence type="ECO:0000256" key="3">
    <source>
        <dbReference type="ARBA" id="ARBA00022692"/>
    </source>
</evidence>